<gene>
    <name evidence="1" type="ordered locus">Mnod_7571</name>
</gene>
<dbReference type="HOGENOM" id="CLU_2024013_0_0_5"/>
<organism evidence="1 2">
    <name type="scientific">Methylobacterium nodulans (strain LMG 21967 / CNCM I-2342 / ORS 2060)</name>
    <dbReference type="NCBI Taxonomy" id="460265"/>
    <lineage>
        <taxon>Bacteria</taxon>
        <taxon>Pseudomonadati</taxon>
        <taxon>Pseudomonadota</taxon>
        <taxon>Alphaproteobacteria</taxon>
        <taxon>Hyphomicrobiales</taxon>
        <taxon>Methylobacteriaceae</taxon>
        <taxon>Methylobacterium</taxon>
    </lineage>
</organism>
<proteinExistence type="predicted"/>
<name>B8IPL5_METNO</name>
<sequence>MSTASPAAPLLLGLALLGACSSDIDPERERVCRRVLPTLVAEGGSVRVLGAAAGREPRSIRMDFVEQRPGRPPVTRWAVCRFSEMSRTDLSGVISDRGPVGGAALYLLKRYYLDTPDAVAAEPGPG</sequence>
<reference evidence="1 2" key="1">
    <citation type="submission" date="2009-01" db="EMBL/GenBank/DDBJ databases">
        <title>Complete sequence of chromosome of Methylobacterium nodulans ORS 2060.</title>
        <authorList>
            <consortium name="US DOE Joint Genome Institute"/>
            <person name="Lucas S."/>
            <person name="Copeland A."/>
            <person name="Lapidus A."/>
            <person name="Glavina del Rio T."/>
            <person name="Dalin E."/>
            <person name="Tice H."/>
            <person name="Bruce D."/>
            <person name="Goodwin L."/>
            <person name="Pitluck S."/>
            <person name="Sims D."/>
            <person name="Brettin T."/>
            <person name="Detter J.C."/>
            <person name="Han C."/>
            <person name="Larimer F."/>
            <person name="Land M."/>
            <person name="Hauser L."/>
            <person name="Kyrpides N."/>
            <person name="Ivanova N."/>
            <person name="Marx C.J."/>
            <person name="Richardson P."/>
        </authorList>
    </citation>
    <scope>NUCLEOTIDE SEQUENCE [LARGE SCALE GENOMIC DNA]</scope>
    <source>
        <strain evidence="2">LMG 21967 / CNCM I-2342 / ORS 2060</strain>
    </source>
</reference>
<dbReference type="eggNOG" id="ENOG5032C0E">
    <property type="taxonomic scope" value="Bacteria"/>
</dbReference>
<dbReference type="EMBL" id="CP001349">
    <property type="protein sequence ID" value="ACL62307.1"/>
    <property type="molecule type" value="Genomic_DNA"/>
</dbReference>
<dbReference type="Proteomes" id="UP000008207">
    <property type="component" value="Chromosome"/>
</dbReference>
<accession>B8IPL5</accession>
<dbReference type="STRING" id="460265.Mnod_7571"/>
<dbReference type="RefSeq" id="WP_015933861.1">
    <property type="nucleotide sequence ID" value="NC_011894.1"/>
</dbReference>
<dbReference type="KEGG" id="mno:Mnod_7571"/>
<evidence type="ECO:0000313" key="2">
    <source>
        <dbReference type="Proteomes" id="UP000008207"/>
    </source>
</evidence>
<keyword evidence="2" id="KW-1185">Reference proteome</keyword>
<dbReference type="AlphaFoldDB" id="B8IPL5"/>
<evidence type="ECO:0000313" key="1">
    <source>
        <dbReference type="EMBL" id="ACL62307.1"/>
    </source>
</evidence>
<protein>
    <submittedName>
        <fullName evidence="1">Uncharacterized protein</fullName>
    </submittedName>
</protein>